<dbReference type="InterPro" id="IPR024932">
    <property type="entry name" value="ApbE"/>
</dbReference>
<sequence>MPKFHRHQMNTLVSTSRLTAPDAGNVFEWMSVVENQFSRFLPKSELSQINRKAGSVTPLSRSFAELLFEALRYYSATEGIFNPFLGRLMNAFGYDRSFDQLDRENAMIFGIKQKCQVPIGSFSFDLDRREVHLPTGSALDFGGIAKGWAVQKAALRLIASNRSAGLINAGGDLMCWRAPSDPTQWVINVSHPHSEDQTIGQLVFDPGQWGVATSSKVKRRWHDGKSTWHHILDPRTSLPSDSDIVQATVIGDALLPCEIYAKCLLIMGTQDGPDWLYKRRPDLLYLIIKNNGQVMYSSQLRSSHILRNFSEKITMPI</sequence>
<keyword evidence="6 11" id="KW-0479">Metal-binding</keyword>
<evidence type="ECO:0000256" key="3">
    <source>
        <dbReference type="ARBA" id="ARBA00016337"/>
    </source>
</evidence>
<dbReference type="PIRSF" id="PIRSF006268">
    <property type="entry name" value="ApbE"/>
    <property type="match status" value="1"/>
</dbReference>
<evidence type="ECO:0000256" key="5">
    <source>
        <dbReference type="ARBA" id="ARBA00022679"/>
    </source>
</evidence>
<reference evidence="13" key="1">
    <citation type="journal article" date="2019" name="Int. J. Syst. Evol. Microbiol.">
        <title>The Global Catalogue of Microorganisms (GCM) 10K type strain sequencing project: providing services to taxonomists for standard genome sequencing and annotation.</title>
        <authorList>
            <consortium name="The Broad Institute Genomics Platform"/>
            <consortium name="The Broad Institute Genome Sequencing Center for Infectious Disease"/>
            <person name="Wu L."/>
            <person name="Ma J."/>
        </authorList>
    </citation>
    <scope>NUCLEOTIDE SEQUENCE [LARGE SCALE GENOMIC DNA]</scope>
    <source>
        <strain evidence="13">CCUG 42001</strain>
    </source>
</reference>
<keyword evidence="4 11" id="KW-0285">Flavoprotein</keyword>
<comment type="similarity">
    <text evidence="11">Belongs to the ApbE family.</text>
</comment>
<evidence type="ECO:0000256" key="4">
    <source>
        <dbReference type="ARBA" id="ARBA00022630"/>
    </source>
</evidence>
<dbReference type="Gene3D" id="3.10.520.10">
    <property type="entry name" value="ApbE-like domains"/>
    <property type="match status" value="1"/>
</dbReference>
<dbReference type="Proteomes" id="UP001596267">
    <property type="component" value="Unassembled WGS sequence"/>
</dbReference>
<gene>
    <name evidence="12" type="ORF">ACFP7A_05785</name>
</gene>
<dbReference type="EC" id="2.7.1.180" evidence="2 11"/>
<evidence type="ECO:0000313" key="12">
    <source>
        <dbReference type="EMBL" id="MFC6386102.1"/>
    </source>
</evidence>
<comment type="catalytic activity">
    <reaction evidence="10 11">
        <text>L-threonyl-[protein] + FAD = FMN-L-threonyl-[protein] + AMP + H(+)</text>
        <dbReference type="Rhea" id="RHEA:36847"/>
        <dbReference type="Rhea" id="RHEA-COMP:11060"/>
        <dbReference type="Rhea" id="RHEA-COMP:11061"/>
        <dbReference type="ChEBI" id="CHEBI:15378"/>
        <dbReference type="ChEBI" id="CHEBI:30013"/>
        <dbReference type="ChEBI" id="CHEBI:57692"/>
        <dbReference type="ChEBI" id="CHEBI:74257"/>
        <dbReference type="ChEBI" id="CHEBI:456215"/>
        <dbReference type="EC" id="2.7.1.180"/>
    </reaction>
</comment>
<dbReference type="Pfam" id="PF02424">
    <property type="entry name" value="ApbE"/>
    <property type="match status" value="1"/>
</dbReference>
<proteinExistence type="inferred from homology"/>
<protein>
    <recommendedName>
        <fullName evidence="3 11">FAD:protein FMN transferase</fullName>
        <ecNumber evidence="2 11">2.7.1.180</ecNumber>
    </recommendedName>
    <alternativeName>
        <fullName evidence="9 11">Flavin transferase</fullName>
    </alternativeName>
</protein>
<evidence type="ECO:0000256" key="11">
    <source>
        <dbReference type="PIRNR" id="PIRNR006268"/>
    </source>
</evidence>
<dbReference type="EMBL" id="JBHSTQ010000004">
    <property type="protein sequence ID" value="MFC6386102.1"/>
    <property type="molecule type" value="Genomic_DNA"/>
</dbReference>
<keyword evidence="7 11" id="KW-0274">FAD</keyword>
<evidence type="ECO:0000256" key="2">
    <source>
        <dbReference type="ARBA" id="ARBA00011955"/>
    </source>
</evidence>
<dbReference type="RefSeq" id="WP_253053000.1">
    <property type="nucleotide sequence ID" value="NZ_JAMXWN010000003.1"/>
</dbReference>
<accession>A0ABW1WEV2</accession>
<comment type="cofactor">
    <cofactor evidence="1">
        <name>Mg(2+)</name>
        <dbReference type="ChEBI" id="CHEBI:18420"/>
    </cofactor>
</comment>
<evidence type="ECO:0000256" key="10">
    <source>
        <dbReference type="ARBA" id="ARBA00048540"/>
    </source>
</evidence>
<keyword evidence="13" id="KW-1185">Reference proteome</keyword>
<name>A0ABW1WEV2_9BACL</name>
<dbReference type="PANTHER" id="PTHR30040:SF2">
    <property type="entry name" value="FAD:PROTEIN FMN TRANSFERASE"/>
    <property type="match status" value="1"/>
</dbReference>
<evidence type="ECO:0000256" key="1">
    <source>
        <dbReference type="ARBA" id="ARBA00001946"/>
    </source>
</evidence>
<keyword evidence="8 11" id="KW-0460">Magnesium</keyword>
<keyword evidence="5 11" id="KW-0808">Transferase</keyword>
<evidence type="ECO:0000313" key="13">
    <source>
        <dbReference type="Proteomes" id="UP001596267"/>
    </source>
</evidence>
<evidence type="ECO:0000256" key="6">
    <source>
        <dbReference type="ARBA" id="ARBA00022723"/>
    </source>
</evidence>
<evidence type="ECO:0000256" key="8">
    <source>
        <dbReference type="ARBA" id="ARBA00022842"/>
    </source>
</evidence>
<dbReference type="GO" id="GO:0016740">
    <property type="term" value="F:transferase activity"/>
    <property type="evidence" value="ECO:0007669"/>
    <property type="project" value="UniProtKB-KW"/>
</dbReference>
<dbReference type="InterPro" id="IPR003374">
    <property type="entry name" value="ApbE-like_sf"/>
</dbReference>
<evidence type="ECO:0000256" key="7">
    <source>
        <dbReference type="ARBA" id="ARBA00022827"/>
    </source>
</evidence>
<organism evidence="12 13">
    <name type="scientific">Sporolactobacillus kofuensis</name>
    <dbReference type="NCBI Taxonomy" id="269672"/>
    <lineage>
        <taxon>Bacteria</taxon>
        <taxon>Bacillati</taxon>
        <taxon>Bacillota</taxon>
        <taxon>Bacilli</taxon>
        <taxon>Bacillales</taxon>
        <taxon>Sporolactobacillaceae</taxon>
        <taxon>Sporolactobacillus</taxon>
    </lineage>
</organism>
<evidence type="ECO:0000256" key="9">
    <source>
        <dbReference type="ARBA" id="ARBA00031306"/>
    </source>
</evidence>
<dbReference type="SUPFAM" id="SSF143631">
    <property type="entry name" value="ApbE-like"/>
    <property type="match status" value="1"/>
</dbReference>
<comment type="caution">
    <text evidence="12">The sequence shown here is derived from an EMBL/GenBank/DDBJ whole genome shotgun (WGS) entry which is preliminary data.</text>
</comment>
<dbReference type="PANTHER" id="PTHR30040">
    <property type="entry name" value="THIAMINE BIOSYNTHESIS LIPOPROTEIN APBE"/>
    <property type="match status" value="1"/>
</dbReference>